<keyword evidence="4" id="KW-0472">Membrane</keyword>
<organism evidence="7 8">
    <name type="scientific">Wickerhamomyces anomalus (strain ATCC 58044 / CBS 1984 / NCYC 433 / NRRL Y-366-8)</name>
    <name type="common">Yeast</name>
    <name type="synonym">Hansenula anomala</name>
    <dbReference type="NCBI Taxonomy" id="683960"/>
    <lineage>
        <taxon>Eukaryota</taxon>
        <taxon>Fungi</taxon>
        <taxon>Dikarya</taxon>
        <taxon>Ascomycota</taxon>
        <taxon>Saccharomycotina</taxon>
        <taxon>Saccharomycetes</taxon>
        <taxon>Phaffomycetales</taxon>
        <taxon>Wickerhamomycetaceae</taxon>
        <taxon>Wickerhamomyces</taxon>
    </lineage>
</organism>
<dbReference type="GO" id="GO:0009100">
    <property type="term" value="P:glycoprotein metabolic process"/>
    <property type="evidence" value="ECO:0007669"/>
    <property type="project" value="UniProtKB-ARBA"/>
</dbReference>
<dbReference type="EMBL" id="KV454212">
    <property type="protein sequence ID" value="ODQ58390.1"/>
    <property type="molecule type" value="Genomic_DNA"/>
</dbReference>
<dbReference type="InterPro" id="IPR009644">
    <property type="entry name" value="FKTN/MNN4/W02B3.4-1"/>
</dbReference>
<evidence type="ECO:0000256" key="2">
    <source>
        <dbReference type="ARBA" id="ARBA00022692"/>
    </source>
</evidence>
<feature type="region of interest" description="Disordered" evidence="5">
    <location>
        <begin position="875"/>
        <end position="932"/>
    </location>
</feature>
<feature type="domain" description="LicD/FKTN/FKRP nucleotidyltransferase" evidence="6">
    <location>
        <begin position="423"/>
        <end position="654"/>
    </location>
</feature>
<name>A0A1E3NZG8_WICAA</name>
<dbReference type="PANTHER" id="PTHR15407:SF28">
    <property type="entry name" value="RIBITOL-5-PHOSPHATE TRANSFERASE FKTN"/>
    <property type="match status" value="1"/>
</dbReference>
<proteinExistence type="predicted"/>
<evidence type="ECO:0000259" key="6">
    <source>
        <dbReference type="Pfam" id="PF04991"/>
    </source>
</evidence>
<dbReference type="STRING" id="683960.A0A1E3NZG8"/>
<keyword evidence="3" id="KW-1133">Transmembrane helix</keyword>
<dbReference type="GeneID" id="30202327"/>
<evidence type="ECO:0000256" key="1">
    <source>
        <dbReference type="ARBA" id="ARBA00004167"/>
    </source>
</evidence>
<dbReference type="Proteomes" id="UP000094112">
    <property type="component" value="Unassembled WGS sequence"/>
</dbReference>
<evidence type="ECO:0000256" key="3">
    <source>
        <dbReference type="ARBA" id="ARBA00022989"/>
    </source>
</evidence>
<accession>A0A1E3NZG8</accession>
<evidence type="ECO:0000256" key="5">
    <source>
        <dbReference type="SAM" id="MobiDB-lite"/>
    </source>
</evidence>
<dbReference type="OrthoDB" id="444255at2759"/>
<dbReference type="GO" id="GO:0016020">
    <property type="term" value="C:membrane"/>
    <property type="evidence" value="ECO:0007669"/>
    <property type="project" value="UniProtKB-SubCell"/>
</dbReference>
<evidence type="ECO:0000256" key="4">
    <source>
        <dbReference type="ARBA" id="ARBA00023136"/>
    </source>
</evidence>
<reference evidence="7 8" key="1">
    <citation type="journal article" date="2016" name="Proc. Natl. Acad. Sci. U.S.A.">
        <title>Comparative genomics of biotechnologically important yeasts.</title>
        <authorList>
            <person name="Riley R."/>
            <person name="Haridas S."/>
            <person name="Wolfe K.H."/>
            <person name="Lopes M.R."/>
            <person name="Hittinger C.T."/>
            <person name="Goeker M."/>
            <person name="Salamov A.A."/>
            <person name="Wisecaver J.H."/>
            <person name="Long T.M."/>
            <person name="Calvey C.H."/>
            <person name="Aerts A.L."/>
            <person name="Barry K.W."/>
            <person name="Choi C."/>
            <person name="Clum A."/>
            <person name="Coughlan A.Y."/>
            <person name="Deshpande S."/>
            <person name="Douglass A.P."/>
            <person name="Hanson S.J."/>
            <person name="Klenk H.-P."/>
            <person name="LaButti K.M."/>
            <person name="Lapidus A."/>
            <person name="Lindquist E.A."/>
            <person name="Lipzen A.M."/>
            <person name="Meier-Kolthoff J.P."/>
            <person name="Ohm R.A."/>
            <person name="Otillar R.P."/>
            <person name="Pangilinan J.L."/>
            <person name="Peng Y."/>
            <person name="Rokas A."/>
            <person name="Rosa C.A."/>
            <person name="Scheuner C."/>
            <person name="Sibirny A.A."/>
            <person name="Slot J.C."/>
            <person name="Stielow J.B."/>
            <person name="Sun H."/>
            <person name="Kurtzman C.P."/>
            <person name="Blackwell M."/>
            <person name="Grigoriev I.V."/>
            <person name="Jeffries T.W."/>
        </authorList>
    </citation>
    <scope>NUCLEOTIDE SEQUENCE [LARGE SCALE GENOMIC DNA]</scope>
    <source>
        <strain evidence="8">ATCC 58044 / CBS 1984 / NCYC 433 / NRRL Y-366-8</strain>
    </source>
</reference>
<evidence type="ECO:0000313" key="7">
    <source>
        <dbReference type="EMBL" id="ODQ58390.1"/>
    </source>
</evidence>
<dbReference type="InterPro" id="IPR007074">
    <property type="entry name" value="LicD/FKTN/FKRP_NTP_transf"/>
</dbReference>
<gene>
    <name evidence="7" type="ORF">WICANDRAFT_80534</name>
</gene>
<keyword evidence="2" id="KW-0812">Transmembrane</keyword>
<sequence length="956" mass="111457">MLFRKTRLLVILSVIILANLGLLSILNYDKERILALTSLKSVLRTSTDLKNEDLDFEFVKNNFLGTEIVSKYYIPDYLYNSKSKTYNHDPRLTSGIYLNHITSEFKKHNDLANVKVPFSWYDWTDLSKDLNKLINLPQKFKPDCSYVCTNYFNKQLQKELEEKIKGTFEEKEAIDPNNDGKVNKNGRKRKSTRYQMQKYSYCRDDNSENQPGFRIFKNHLKSRPDVKALQSKSYLYSEASAPVSLVFLTKNGNLQIEVLTNEESENKQDYGLLKNKMIQNYADSFRANNPKEEVYVDSRIELGELFETIGNIDPVSTPLSLKTYQLDLNHSQFEFDGPQYLNSSPTSSLSKHQTNFQNSIKNSLQTKELLVPKYFEEVLLSRTRASLQGGHFDWRFFSGDVPLDQRQSILSRLLQNWFKLTTNAGLHSWIAHGNLLAYSFNGLNFPWDDDIDVQMPFNDLAKFAERYNGSLIVEDPEEGFGRYFIDVTSSLTHRLKGNGNNHIDARFIDVDTGLFIDITGLAVSASDTSQRFQNRYEKMIRKGEAVEYSDPNYYEGIYEDISRDDMRKLAKENLVLYKQLRQFERENSRSRGNLLKDKSSEERYDINYKLQTYNCRNDHFVSFDELSPLKRSFFEKIPIFVPNNVSAILLDEYKPQRKLSAEHSGFCYLPQIRLWVPRKTVANIVRNEDKMANLNLLTQNDIEKLLEDESIFAEYFKTFDATLVREKEKEIINDESIEQKDQLLSKLVLGKRFPSLRKDVHMLRLENKVAEKFNIKFSKEDISDQIISQLRSEYSKTVDYNILGAGSPQDINFNNYGQLYKDMLKKAQDENYEPDFEMKKEELQQALYRARNNIEREQKQKLLDQLLDTEIKEKFDSNIPKPPLLQKGQVQGVERPNNRPMDEEDDPGVVNDAQNDEKSPMAQEVNQLPRLDVEVDEQKEAEKLKQFEAIHGEMIS</sequence>
<dbReference type="RefSeq" id="XP_019037597.1">
    <property type="nucleotide sequence ID" value="XM_019185081.1"/>
</dbReference>
<evidence type="ECO:0000313" key="8">
    <source>
        <dbReference type="Proteomes" id="UP000094112"/>
    </source>
</evidence>
<dbReference type="Pfam" id="PF04991">
    <property type="entry name" value="LicD"/>
    <property type="match status" value="1"/>
</dbReference>
<protein>
    <recommendedName>
        <fullName evidence="6">LicD/FKTN/FKRP nucleotidyltransferase domain-containing protein</fullName>
    </recommendedName>
</protein>
<dbReference type="PANTHER" id="PTHR15407">
    <property type="entry name" value="FUKUTIN-RELATED"/>
    <property type="match status" value="1"/>
</dbReference>
<dbReference type="AlphaFoldDB" id="A0A1E3NZG8"/>
<comment type="subcellular location">
    <subcellularLocation>
        <location evidence="1">Membrane</location>
        <topology evidence="1">Single-pass membrane protein</topology>
    </subcellularLocation>
</comment>
<keyword evidence="8" id="KW-1185">Reference proteome</keyword>